<name>A0A0A8X1F7_MESS1</name>
<comment type="caution">
    <text evidence="1">The sequence shown here is derived from an EMBL/GenBank/DDBJ whole genome shotgun (WGS) entry which is preliminary data.</text>
</comment>
<gene>
    <name evidence="1" type="ORF">SAMD00020551_0987</name>
</gene>
<organism evidence="1 2">
    <name type="scientific">Mesobacillus selenatarsenatis (strain DSM 18680 / JCM 14380 / FERM P-15431 / SF-1)</name>
    <dbReference type="NCBI Taxonomy" id="1321606"/>
    <lineage>
        <taxon>Bacteria</taxon>
        <taxon>Bacillati</taxon>
        <taxon>Bacillota</taxon>
        <taxon>Bacilli</taxon>
        <taxon>Bacillales</taxon>
        <taxon>Bacillaceae</taxon>
        <taxon>Mesobacillus</taxon>
    </lineage>
</organism>
<reference evidence="1 2" key="1">
    <citation type="submission" date="2013-06" db="EMBL/GenBank/DDBJ databases">
        <title>Whole genome shotgun sequence of Bacillus selenatarsenatis SF-1.</title>
        <authorList>
            <person name="Kuroda M."/>
            <person name="Sei K."/>
            <person name="Yamashita M."/>
            <person name="Ike M."/>
        </authorList>
    </citation>
    <scope>NUCLEOTIDE SEQUENCE [LARGE SCALE GENOMIC DNA]</scope>
    <source>
        <strain evidence="1 2">SF-1</strain>
    </source>
</reference>
<dbReference type="AlphaFoldDB" id="A0A0A8X1F7"/>
<dbReference type="STRING" id="1321606.SAMD00020551_0987"/>
<proteinExistence type="predicted"/>
<dbReference type="OrthoDB" id="9764050at2"/>
<dbReference type="RefSeq" id="WP_041964756.1">
    <property type="nucleotide sequence ID" value="NZ_BASE01000019.1"/>
</dbReference>
<evidence type="ECO:0000313" key="2">
    <source>
        <dbReference type="Proteomes" id="UP000031014"/>
    </source>
</evidence>
<protein>
    <submittedName>
        <fullName evidence="1">Uncharacterized protein</fullName>
    </submittedName>
</protein>
<dbReference type="Proteomes" id="UP000031014">
    <property type="component" value="Unassembled WGS sequence"/>
</dbReference>
<accession>A0A0A8X1F7</accession>
<keyword evidence="2" id="KW-1185">Reference proteome</keyword>
<sequence length="366" mass="42481">MKVAFITTNFGFGPVSKTNYIMKALREKSPQAIIDFFGSGVAREFILNNSPINNVYTWESEDGIAALDEVIKNYDFVVNVMEMDVLPIWKKEYPPLILVDSLNWMWDEIPKGIENASKYFIQDFLLDHKNIDESVVDTYIVNPITVIDKSVYKEEDWMLVNYSGMCNPFTSPDFFSLYTRTLTKIIIEKFSDKFGKIVFTTNSQLIDELQTEFSQYSNIHFEYLSHDEFIKAMKKSRIVLTTPGITATLEGKMLGKRMGYLLPSNYSQVLLSEKYYDMNPSCKTMKFTAFDQSFAIPEELPESIAVPMVNEAVQEILRNHKSQIEEMVKDIVNNALPYEKQEIENLGQDQIVNEMLQMERRYQYAY</sequence>
<evidence type="ECO:0000313" key="1">
    <source>
        <dbReference type="EMBL" id="GAM12852.1"/>
    </source>
</evidence>
<dbReference type="EMBL" id="BASE01000019">
    <property type="protein sequence ID" value="GAM12852.1"/>
    <property type="molecule type" value="Genomic_DNA"/>
</dbReference>